<evidence type="ECO:0000256" key="8">
    <source>
        <dbReference type="RuleBase" id="RU004512"/>
    </source>
</evidence>
<feature type="active site" description="Proton donor/acceptor" evidence="4 5">
    <location>
        <position position="116"/>
    </location>
</feature>
<comment type="similarity">
    <text evidence="1 4">Belongs to the phosphoglycerate mutase family. BPG-dependent PGAM subfamily.</text>
</comment>
<dbReference type="Gene3D" id="3.40.50.1240">
    <property type="entry name" value="Phosphoglycerate mutase-like"/>
    <property type="match status" value="1"/>
</dbReference>
<dbReference type="InterPro" id="IPR013078">
    <property type="entry name" value="His_Pase_superF_clade-1"/>
</dbReference>
<evidence type="ECO:0000256" key="6">
    <source>
        <dbReference type="PIRSR" id="PIRSR613078-2"/>
    </source>
</evidence>
<reference evidence="9 10" key="1">
    <citation type="journal article" date="2016" name="Stand. Genomic Sci.">
        <title>Complete genome sequence and genomic characterization of Microcystis panniformis FACHB 1757 by third-generation sequencing.</title>
        <authorList>
            <person name="Zhang J.Y."/>
            <person name="Guan R."/>
            <person name="Zhang H.J."/>
            <person name="Li H."/>
            <person name="Xiao P."/>
            <person name="Yu G.L."/>
            <person name="Du L."/>
            <person name="Cao D.M."/>
            <person name="Zhu B.C."/>
            <person name="Li R.H."/>
            <person name="Lu Z.H."/>
        </authorList>
    </citation>
    <scope>NUCLEOTIDE SEQUENCE [LARGE SCALE GENOMIC DNA]</scope>
    <source>
        <strain evidence="9 10">FACHB-1757</strain>
    </source>
</reference>
<evidence type="ECO:0000313" key="9">
    <source>
        <dbReference type="EMBL" id="AKV65635.1"/>
    </source>
</evidence>
<dbReference type="SUPFAM" id="SSF53254">
    <property type="entry name" value="Phosphoglycerate mutase-like"/>
    <property type="match status" value="1"/>
</dbReference>
<keyword evidence="10" id="KW-1185">Reference proteome</keyword>
<dbReference type="CDD" id="cd07067">
    <property type="entry name" value="HP_PGM_like"/>
    <property type="match status" value="1"/>
</dbReference>
<feature type="binding site" evidence="4 6">
    <location>
        <position position="127"/>
    </location>
    <ligand>
        <name>substrate</name>
    </ligand>
</feature>
<feature type="binding site" evidence="4 6">
    <location>
        <begin position="116"/>
        <end position="119"/>
    </location>
    <ligand>
        <name>substrate</name>
    </ligand>
</feature>
<gene>
    <name evidence="4" type="primary">gpmA</name>
    <name evidence="9" type="ORF">VL20_406</name>
</gene>
<keyword evidence="2 4" id="KW-0324">Glycolysis</keyword>
<name>A0A0K1RV15_9CHRO</name>
<evidence type="ECO:0000256" key="4">
    <source>
        <dbReference type="HAMAP-Rule" id="MF_01039"/>
    </source>
</evidence>
<dbReference type="PROSITE" id="PS00175">
    <property type="entry name" value="PG_MUTASE"/>
    <property type="match status" value="1"/>
</dbReference>
<feature type="binding site" evidence="4 6">
    <location>
        <begin position="8"/>
        <end position="15"/>
    </location>
    <ligand>
        <name>substrate</name>
    </ligand>
</feature>
<dbReference type="EMBL" id="CP011339">
    <property type="protein sequence ID" value="AKV65635.1"/>
    <property type="molecule type" value="Genomic_DNA"/>
</dbReference>
<dbReference type="SMART" id="SM00855">
    <property type="entry name" value="PGAM"/>
    <property type="match status" value="1"/>
</dbReference>
<dbReference type="InterPro" id="IPR001345">
    <property type="entry name" value="PG/BPGM_mutase_AS"/>
</dbReference>
<dbReference type="AlphaFoldDB" id="A0A0K1RV15"/>
<dbReference type="RefSeq" id="WP_002772325.1">
    <property type="nucleotide sequence ID" value="NZ_CP011339.1"/>
</dbReference>
<evidence type="ECO:0000256" key="1">
    <source>
        <dbReference type="ARBA" id="ARBA00006717"/>
    </source>
</evidence>
<dbReference type="InterPro" id="IPR005952">
    <property type="entry name" value="Phosphogly_mut1"/>
</dbReference>
<evidence type="ECO:0000256" key="3">
    <source>
        <dbReference type="ARBA" id="ARBA00023235"/>
    </source>
</evidence>
<keyword evidence="4" id="KW-0312">Gluconeogenesis</keyword>
<evidence type="ECO:0000313" key="10">
    <source>
        <dbReference type="Proteomes" id="UP000068167"/>
    </source>
</evidence>
<feature type="binding site" evidence="4 6">
    <location>
        <begin position="21"/>
        <end position="22"/>
    </location>
    <ligand>
        <name>substrate</name>
    </ligand>
</feature>
<proteinExistence type="inferred from homology"/>
<accession>A0A0K1RV15</accession>
<dbReference type="KEGG" id="mpk:VL20_406"/>
<dbReference type="Proteomes" id="UP000068167">
    <property type="component" value="Chromosome"/>
</dbReference>
<feature type="site" description="Transition state stabilizer" evidence="4 7">
    <location>
        <position position="186"/>
    </location>
</feature>
<dbReference type="NCBIfam" id="TIGR01258">
    <property type="entry name" value="pgm_1"/>
    <property type="match status" value="2"/>
</dbReference>
<evidence type="ECO:0000256" key="2">
    <source>
        <dbReference type="ARBA" id="ARBA00023152"/>
    </source>
</evidence>
<comment type="pathway">
    <text evidence="4 8">Carbohydrate degradation; glycolysis; pyruvate from D-glyceraldehyde 3-phosphate: step 3/5.</text>
</comment>
<dbReference type="InterPro" id="IPR029033">
    <property type="entry name" value="His_PPase_superfam"/>
</dbReference>
<organism evidence="9 10">
    <name type="scientific">Microcystis panniformis FACHB-1757</name>
    <dbReference type="NCBI Taxonomy" id="1638788"/>
    <lineage>
        <taxon>Bacteria</taxon>
        <taxon>Bacillati</taxon>
        <taxon>Cyanobacteriota</taxon>
        <taxon>Cyanophyceae</taxon>
        <taxon>Oscillatoriophycideae</taxon>
        <taxon>Chroococcales</taxon>
        <taxon>Microcystaceae</taxon>
        <taxon>Microcystis</taxon>
    </lineage>
</organism>
<feature type="binding site" evidence="4 6">
    <location>
        <position position="60"/>
    </location>
    <ligand>
        <name>substrate</name>
    </ligand>
</feature>
<feature type="active site" description="Tele-phosphohistidine intermediate" evidence="4 5">
    <location>
        <position position="9"/>
    </location>
</feature>
<evidence type="ECO:0000256" key="7">
    <source>
        <dbReference type="PIRSR" id="PIRSR613078-3"/>
    </source>
</evidence>
<feature type="binding site" evidence="4 6">
    <location>
        <begin position="187"/>
        <end position="188"/>
    </location>
    <ligand>
        <name>substrate</name>
    </ligand>
</feature>
<sequence length="233" mass="26130">MSKLVLIRHGQSLWNAANKFTGWVDVPLSERGRAEAMIAACKLKEANITIDVCFTSLLIRTMETAIICLTECDEIRAGKIPIFKHDSDDPDWHGWDRYDGDPSQEIPIFPSQAIDERYYGDLQGLNKAETATKFGEAQVKEWRRSYFTRPPGGESLEDTVARVAPFFQSRILSHIRQGDNVLVAAHGNSLRAMIMTLENLSPEEVPSLELITGVPIVYDLDETGKIISKQILP</sequence>
<dbReference type="PATRIC" id="fig|1638788.3.peg.409"/>
<comment type="catalytic activity">
    <reaction evidence="4 8">
        <text>(2R)-2-phosphoglycerate = (2R)-3-phosphoglycerate</text>
        <dbReference type="Rhea" id="RHEA:15901"/>
        <dbReference type="ChEBI" id="CHEBI:58272"/>
        <dbReference type="ChEBI" id="CHEBI:58289"/>
        <dbReference type="EC" id="5.4.2.11"/>
    </reaction>
</comment>
<dbReference type="EC" id="5.4.2.11" evidence="4 8"/>
<dbReference type="NCBIfam" id="NF002217">
    <property type="entry name" value="PRK01112.1"/>
    <property type="match status" value="1"/>
</dbReference>
<dbReference type="GO" id="GO:0004619">
    <property type="term" value="F:phosphoglycerate mutase activity"/>
    <property type="evidence" value="ECO:0007669"/>
    <property type="project" value="UniProtKB-UniRule"/>
</dbReference>
<keyword evidence="3 4" id="KW-0413">Isomerase</keyword>
<dbReference type="PANTHER" id="PTHR11931">
    <property type="entry name" value="PHOSPHOGLYCERATE MUTASE"/>
    <property type="match status" value="1"/>
</dbReference>
<dbReference type="GO" id="GO:0006094">
    <property type="term" value="P:gluconeogenesis"/>
    <property type="evidence" value="ECO:0007669"/>
    <property type="project" value="UniProtKB-UniRule"/>
</dbReference>
<dbReference type="PIRSF" id="PIRSF000709">
    <property type="entry name" value="6PFK_2-Ptase"/>
    <property type="match status" value="1"/>
</dbReference>
<dbReference type="HAMAP" id="MF_01039">
    <property type="entry name" value="PGAM_GpmA"/>
    <property type="match status" value="1"/>
</dbReference>
<dbReference type="GO" id="GO:0006096">
    <property type="term" value="P:glycolytic process"/>
    <property type="evidence" value="ECO:0007669"/>
    <property type="project" value="UniProtKB-UniRule"/>
</dbReference>
<protein>
    <recommendedName>
        <fullName evidence="4 8">2,3-bisphosphoglycerate-dependent phosphoglycerate mutase</fullName>
        <shortName evidence="4">BPG-dependent PGAM</shortName>
        <shortName evidence="4">PGAM</shortName>
        <shortName evidence="4">Phosphoglyceromutase</shortName>
        <shortName evidence="4">dPGM</shortName>
        <ecNumber evidence="4 8">5.4.2.11</ecNumber>
    </recommendedName>
</protein>
<dbReference type="Pfam" id="PF00300">
    <property type="entry name" value="His_Phos_1"/>
    <property type="match status" value="2"/>
</dbReference>
<dbReference type="UniPathway" id="UPA00109">
    <property type="reaction ID" value="UER00186"/>
</dbReference>
<comment type="function">
    <text evidence="4 8">Catalyzes the interconversion of 2-phosphoglycerate and 3-phosphoglycerate.</text>
</comment>
<feature type="binding site" evidence="4 6">
    <location>
        <begin position="143"/>
        <end position="144"/>
    </location>
    <ligand>
        <name>substrate</name>
    </ligand>
</feature>
<evidence type="ECO:0000256" key="5">
    <source>
        <dbReference type="PIRSR" id="PIRSR613078-1"/>
    </source>
</evidence>